<accession>A0A1D3CRT6</accession>
<evidence type="ECO:0000256" key="1">
    <source>
        <dbReference type="SAM" id="MobiDB-lite"/>
    </source>
</evidence>
<dbReference type="EMBL" id="JROU02002205">
    <property type="protein sequence ID" value="OEH73908.1"/>
    <property type="molecule type" value="Genomic_DNA"/>
</dbReference>
<name>A0A1D3CRT6_9EIME</name>
<keyword evidence="3" id="KW-1185">Reference proteome</keyword>
<feature type="compositionally biased region" description="Basic residues" evidence="1">
    <location>
        <begin position="901"/>
        <end position="917"/>
    </location>
</feature>
<dbReference type="AlphaFoldDB" id="A0A1D3CRT6"/>
<evidence type="ECO:0000313" key="3">
    <source>
        <dbReference type="Proteomes" id="UP000095192"/>
    </source>
</evidence>
<comment type="caution">
    <text evidence="2">The sequence shown here is derived from an EMBL/GenBank/DDBJ whole genome shotgun (WGS) entry which is preliminary data.</text>
</comment>
<organism evidence="2 3">
    <name type="scientific">Cyclospora cayetanensis</name>
    <dbReference type="NCBI Taxonomy" id="88456"/>
    <lineage>
        <taxon>Eukaryota</taxon>
        <taxon>Sar</taxon>
        <taxon>Alveolata</taxon>
        <taxon>Apicomplexa</taxon>
        <taxon>Conoidasida</taxon>
        <taxon>Coccidia</taxon>
        <taxon>Eucoccidiorida</taxon>
        <taxon>Eimeriorina</taxon>
        <taxon>Eimeriidae</taxon>
        <taxon>Cyclospora</taxon>
    </lineage>
</organism>
<feature type="region of interest" description="Disordered" evidence="1">
    <location>
        <begin position="550"/>
        <end position="594"/>
    </location>
</feature>
<dbReference type="VEuPathDB" id="ToxoDB:LOC113147590"/>
<dbReference type="VEuPathDB" id="ToxoDB:cyc_03506"/>
<feature type="region of interest" description="Disordered" evidence="1">
    <location>
        <begin position="710"/>
        <end position="767"/>
    </location>
</feature>
<feature type="region of interest" description="Disordered" evidence="1">
    <location>
        <begin position="147"/>
        <end position="168"/>
    </location>
</feature>
<reference evidence="2 3" key="1">
    <citation type="journal article" date="2016" name="BMC Genomics">
        <title>Comparative genomics reveals Cyclospora cayetanensis possesses coccidia-like metabolism and invasion components but unique surface antigens.</title>
        <authorList>
            <person name="Liu S."/>
            <person name="Wang L."/>
            <person name="Zheng H."/>
            <person name="Xu Z."/>
            <person name="Roellig D.M."/>
            <person name="Li N."/>
            <person name="Frace M.A."/>
            <person name="Tang K."/>
            <person name="Arrowood M.J."/>
            <person name="Moss D.M."/>
            <person name="Zhang L."/>
            <person name="Feng Y."/>
            <person name="Xiao L."/>
        </authorList>
    </citation>
    <scope>NUCLEOTIDE SEQUENCE [LARGE SCALE GENOMIC DNA]</scope>
    <source>
        <strain evidence="2 3">CHN_HEN01</strain>
    </source>
</reference>
<dbReference type="VEuPathDB" id="ToxoDB:LOC34620188"/>
<gene>
    <name evidence="2" type="ORF">cyc_03506</name>
</gene>
<dbReference type="VEuPathDB" id="ToxoDB:LOC113147528"/>
<protein>
    <submittedName>
        <fullName evidence="2">Uncharacterized protein</fullName>
    </submittedName>
</protein>
<feature type="region of interest" description="Disordered" evidence="1">
    <location>
        <begin position="340"/>
        <end position="360"/>
    </location>
</feature>
<proteinExistence type="predicted"/>
<feature type="region of interest" description="Disordered" evidence="1">
    <location>
        <begin position="901"/>
        <end position="931"/>
    </location>
</feature>
<evidence type="ECO:0000313" key="2">
    <source>
        <dbReference type="EMBL" id="OEH73908.1"/>
    </source>
</evidence>
<dbReference type="Proteomes" id="UP000095192">
    <property type="component" value="Unassembled WGS sequence"/>
</dbReference>
<sequence length="931" mass="101839">MAVEALQELEAADADRTTQRRLADIGPLLPERIDEFGRSLSLQKKRRSRRNVEEEGLRCKEFVRWMDVHVWQACAQVLKQLRGAPHPASPKAIEALTAARTAAMTAAASSAMTASGEGSAVDGGEVDGAALGCCECWGEVFDSAVFTSDEEGPPGSTSTSSSTRRHKTQRQFLHAAAEIFEDVRPEYKEARRIVEEFAAVCRSCQDDMAALHQQLPLVQQLKQSVETVSAWELLWWFPMETTFASSTPAAAAAAVEWLKQRQQREQDAATEPSEQEEGVKNAGVVKISQHSELVALTASGATARRLTTFRFDVAALLSNVVHDLARVFRAIGAAAAVPLTPTGASRHGTTRRTTKTGEPAAEWASFDDEPFSAALLEAQQHQQHRLEQEEVFPALSLKVEQRFFPFFPSDPFGEFAAAPHWSDSAACCRRNRDSEATTAEIAGVYALLRRLSALGASQQAVRGIVVAGLRGVDSSLSAETLGPAATEVQCTESPLLQESSGRLRKQADRNRERGGKRGLCIEIRAKTHRGRARETLCEWTLVMPRDAAYKTVSSQSGPYPRSYGDGEEGDSTACAECAENGSTPGSESKGATGIERRGEVTSPGYLVELAVDVQSASMAALRLSGSPCEDIYVVEPYIVGKGPRQRTPGRGMRDATLLRTHSPLTPGNLGHNIVSFGRSLSQELVRQKSFLCLIIERRTVVLPRQMRAVQASELTRPKRKSARISAEQEYRKKGEATGKIAPPSGASLAREALLGGPSPPHEGPQEVSRALWEGQYVKSRVHLDRSGFKPFMKELKWEIFEWHYKRHMGPLAVRALMQHQQGSEKLQYLQDISLTGGSSKFLSPDSSRFFFATALPIVRPVKRSSNPFCLLSANKTGFVYHNENPNYLKKGPSTLVGIPRLTKRRTGCPNPHGKRKIGGTDPTPPVFPKGV</sequence>
<feature type="compositionally biased region" description="Pro residues" evidence="1">
    <location>
        <begin position="922"/>
        <end position="931"/>
    </location>
</feature>
<dbReference type="InParanoid" id="A0A1D3CRT6"/>
<feature type="compositionally biased region" description="Basic and acidic residues" evidence="1">
    <location>
        <begin position="726"/>
        <end position="736"/>
    </location>
</feature>